<organism evidence="1 2">
    <name type="scientific">Vreelandella vilamensis</name>
    <dbReference type="NCBI Taxonomy" id="531309"/>
    <lineage>
        <taxon>Bacteria</taxon>
        <taxon>Pseudomonadati</taxon>
        <taxon>Pseudomonadota</taxon>
        <taxon>Gammaproteobacteria</taxon>
        <taxon>Oceanospirillales</taxon>
        <taxon>Halomonadaceae</taxon>
        <taxon>Vreelandella</taxon>
    </lineage>
</organism>
<accession>A0ABU1H7S2</accession>
<reference evidence="1 2" key="1">
    <citation type="submission" date="2023-04" db="EMBL/GenBank/DDBJ databases">
        <title>A long-awaited taxogenomic arrangement of the family Halomonadaceae.</title>
        <authorList>
            <person name="De La Haba R."/>
            <person name="Chuvochina M."/>
            <person name="Wittouck S."/>
            <person name="Arahal D.R."/>
            <person name="Sanchez-Porro C."/>
            <person name="Hugenholtz P."/>
            <person name="Ventosa A."/>
        </authorList>
    </citation>
    <scope>NUCLEOTIDE SEQUENCE [LARGE SCALE GENOMIC DNA]</scope>
    <source>
        <strain evidence="1 2">DSM 21020</strain>
    </source>
</reference>
<dbReference type="Proteomes" id="UP001254564">
    <property type="component" value="Unassembled WGS sequence"/>
</dbReference>
<evidence type="ECO:0000313" key="1">
    <source>
        <dbReference type="EMBL" id="MDR5900264.1"/>
    </source>
</evidence>
<evidence type="ECO:0000313" key="2">
    <source>
        <dbReference type="Proteomes" id="UP001254564"/>
    </source>
</evidence>
<proteinExistence type="predicted"/>
<keyword evidence="2" id="KW-1185">Reference proteome</keyword>
<gene>
    <name evidence="1" type="ORF">QC823_14935</name>
</gene>
<dbReference type="EMBL" id="JARWAN010000032">
    <property type="protein sequence ID" value="MDR5900264.1"/>
    <property type="molecule type" value="Genomic_DNA"/>
</dbReference>
<dbReference type="RefSeq" id="WP_309657142.1">
    <property type="nucleotide sequence ID" value="NZ_JARWAN010000032.1"/>
</dbReference>
<sequence>MAPRELTGIHTRLGEAVSGCLSRREIQPGEISGFENSVVCCCALSDGSVIIKLRASLNVDQGIIGRFADQLPIMVVYVDREECFRFNNQAYVNFDDVSRENLYGQGR</sequence>
<comment type="caution">
    <text evidence="1">The sequence shown here is derived from an EMBL/GenBank/DDBJ whole genome shotgun (WGS) entry which is preliminary data.</text>
</comment>
<name>A0ABU1H7S2_9GAMM</name>
<protein>
    <submittedName>
        <fullName evidence="1">Uncharacterized protein</fullName>
    </submittedName>
</protein>